<keyword evidence="1" id="KW-0472">Membrane</keyword>
<feature type="transmembrane region" description="Helical" evidence="1">
    <location>
        <begin position="133"/>
        <end position="155"/>
    </location>
</feature>
<keyword evidence="1" id="KW-0812">Transmembrane</keyword>
<evidence type="ECO:0000256" key="1">
    <source>
        <dbReference type="SAM" id="Phobius"/>
    </source>
</evidence>
<dbReference type="AlphaFoldDB" id="A0A975NDR8"/>
<proteinExistence type="predicted"/>
<feature type="transmembrane region" description="Helical" evidence="1">
    <location>
        <begin position="49"/>
        <end position="72"/>
    </location>
</feature>
<dbReference type="Proteomes" id="UP000680839">
    <property type="component" value="Chromosome"/>
</dbReference>
<feature type="domain" description="VTT" evidence="2">
    <location>
        <begin position="36"/>
        <end position="153"/>
    </location>
</feature>
<keyword evidence="1" id="KW-1133">Transmembrane helix</keyword>
<dbReference type="EMBL" id="CP076134">
    <property type="protein sequence ID" value="QWG12950.1"/>
    <property type="molecule type" value="Genomic_DNA"/>
</dbReference>
<feature type="transmembrane region" description="Helical" evidence="1">
    <location>
        <begin position="167"/>
        <end position="185"/>
    </location>
</feature>
<dbReference type="InterPro" id="IPR051311">
    <property type="entry name" value="DedA_domain"/>
</dbReference>
<dbReference type="PANTHER" id="PTHR42709">
    <property type="entry name" value="ALKALINE PHOSPHATASE LIKE PROTEIN"/>
    <property type="match status" value="1"/>
</dbReference>
<organism evidence="3 4">
    <name type="scientific">Bradyrhizobium sediminis</name>
    <dbReference type="NCBI Taxonomy" id="2840469"/>
    <lineage>
        <taxon>Bacteria</taxon>
        <taxon>Pseudomonadati</taxon>
        <taxon>Pseudomonadota</taxon>
        <taxon>Alphaproteobacteria</taxon>
        <taxon>Hyphomicrobiales</taxon>
        <taxon>Nitrobacteraceae</taxon>
        <taxon>Bradyrhizobium</taxon>
    </lineage>
</organism>
<dbReference type="PANTHER" id="PTHR42709:SF2">
    <property type="entry name" value="INNER MEMBRANE PROTEIN YOHD"/>
    <property type="match status" value="1"/>
</dbReference>
<reference evidence="3" key="1">
    <citation type="submission" date="2021-06" db="EMBL/GenBank/DDBJ databases">
        <title>Bradyrhizobium sp. S2-20-1 Genome sequencing.</title>
        <authorList>
            <person name="Jin L."/>
        </authorList>
    </citation>
    <scope>NUCLEOTIDE SEQUENCE</scope>
    <source>
        <strain evidence="3">S2-20-1</strain>
    </source>
</reference>
<feature type="transmembrane region" description="Helical" evidence="1">
    <location>
        <begin position="21"/>
        <end position="43"/>
    </location>
</feature>
<evidence type="ECO:0000313" key="3">
    <source>
        <dbReference type="EMBL" id="QWG12950.1"/>
    </source>
</evidence>
<dbReference type="GO" id="GO:0005886">
    <property type="term" value="C:plasma membrane"/>
    <property type="evidence" value="ECO:0007669"/>
    <property type="project" value="TreeGrafter"/>
</dbReference>
<gene>
    <name evidence="3" type="ORF">KMZ29_25270</name>
</gene>
<evidence type="ECO:0000259" key="2">
    <source>
        <dbReference type="Pfam" id="PF09335"/>
    </source>
</evidence>
<dbReference type="RefSeq" id="WP_215621714.1">
    <property type="nucleotide sequence ID" value="NZ_CP076134.1"/>
</dbReference>
<name>A0A975NDR8_9BRAD</name>
<protein>
    <submittedName>
        <fullName evidence="3">DedA family protein</fullName>
    </submittedName>
</protein>
<accession>A0A975NDR8</accession>
<evidence type="ECO:0000313" key="4">
    <source>
        <dbReference type="Proteomes" id="UP000680839"/>
    </source>
</evidence>
<sequence>MLFPTDLTSFLELIRQHGDAAYSLMFAWAASHSLLLTVFAGYAAHAGALSFGTLIMVCWVGSFAGDVIRFWIGRRFGTRWLGSFPRLERAVQTTARLADRHYVWMILFHRYPHGIRGVAGIAYGISQLPWSTFLALNFAAAGLWSCAIVSVGYAFGQVSEKVMSDASSGLGFAMLVAFLGVSWIVSRKLERAVEQT</sequence>
<dbReference type="Pfam" id="PF09335">
    <property type="entry name" value="VTT_dom"/>
    <property type="match status" value="1"/>
</dbReference>
<dbReference type="InterPro" id="IPR032816">
    <property type="entry name" value="VTT_dom"/>
</dbReference>